<evidence type="ECO:0000256" key="8">
    <source>
        <dbReference type="SAM" id="Phobius"/>
    </source>
</evidence>
<dbReference type="GeneID" id="79318012"/>
<feature type="transmembrane region" description="Helical" evidence="8">
    <location>
        <begin position="261"/>
        <end position="287"/>
    </location>
</feature>
<dbReference type="PANTHER" id="PTHR33908">
    <property type="entry name" value="MANNOSYLTRANSFERASE YKCB-RELATED"/>
    <property type="match status" value="1"/>
</dbReference>
<organism evidence="10 11">
    <name type="scientific">Halomarina halobia</name>
    <dbReference type="NCBI Taxonomy" id="3033386"/>
    <lineage>
        <taxon>Archaea</taxon>
        <taxon>Methanobacteriati</taxon>
        <taxon>Methanobacteriota</taxon>
        <taxon>Stenosarchaea group</taxon>
        <taxon>Halobacteria</taxon>
        <taxon>Halobacteriales</taxon>
        <taxon>Natronomonadaceae</taxon>
        <taxon>Halomarina</taxon>
    </lineage>
</organism>
<evidence type="ECO:0000256" key="5">
    <source>
        <dbReference type="ARBA" id="ARBA00022692"/>
    </source>
</evidence>
<keyword evidence="11" id="KW-1185">Reference proteome</keyword>
<dbReference type="Pfam" id="PF13231">
    <property type="entry name" value="PMT_2"/>
    <property type="match status" value="1"/>
</dbReference>
<evidence type="ECO:0000256" key="7">
    <source>
        <dbReference type="ARBA" id="ARBA00023136"/>
    </source>
</evidence>
<feature type="transmembrane region" description="Helical" evidence="8">
    <location>
        <begin position="336"/>
        <end position="356"/>
    </location>
</feature>
<keyword evidence="5 8" id="KW-0812">Transmembrane</keyword>
<evidence type="ECO:0000256" key="2">
    <source>
        <dbReference type="ARBA" id="ARBA00022475"/>
    </source>
</evidence>
<keyword evidence="3 10" id="KW-0328">Glycosyltransferase</keyword>
<feature type="domain" description="Glycosyltransferase RgtA/B/C/D-like" evidence="9">
    <location>
        <begin position="66"/>
        <end position="216"/>
    </location>
</feature>
<feature type="transmembrane region" description="Helical" evidence="8">
    <location>
        <begin position="363"/>
        <end position="383"/>
    </location>
</feature>
<keyword evidence="4 10" id="KW-0808">Transferase</keyword>
<evidence type="ECO:0000256" key="4">
    <source>
        <dbReference type="ARBA" id="ARBA00022679"/>
    </source>
</evidence>
<dbReference type="InterPro" id="IPR038731">
    <property type="entry name" value="RgtA/B/C-like"/>
</dbReference>
<feature type="transmembrane region" description="Helical" evidence="8">
    <location>
        <begin position="84"/>
        <end position="102"/>
    </location>
</feature>
<dbReference type="PANTHER" id="PTHR33908:SF11">
    <property type="entry name" value="MEMBRANE PROTEIN"/>
    <property type="match status" value="1"/>
</dbReference>
<evidence type="ECO:0000256" key="3">
    <source>
        <dbReference type="ARBA" id="ARBA00022676"/>
    </source>
</evidence>
<proteinExistence type="predicted"/>
<reference evidence="10 11" key="1">
    <citation type="journal article" date="2019" name="Int. J. Syst. Evol. Microbiol.">
        <title>The Global Catalogue of Microorganisms (GCM) 10K type strain sequencing project: providing services to taxonomists for standard genome sequencing and annotation.</title>
        <authorList>
            <consortium name="The Broad Institute Genomics Platform"/>
            <consortium name="The Broad Institute Genome Sequencing Center for Infectious Disease"/>
            <person name="Wu L."/>
            <person name="Ma J."/>
        </authorList>
    </citation>
    <scope>NUCLEOTIDE SEQUENCE [LARGE SCALE GENOMIC DNA]</scope>
    <source>
        <strain evidence="10 11">PSR21</strain>
    </source>
</reference>
<feature type="transmembrane region" description="Helical" evidence="8">
    <location>
        <begin position="206"/>
        <end position="226"/>
    </location>
</feature>
<feature type="transmembrane region" description="Helical" evidence="8">
    <location>
        <begin position="12"/>
        <end position="31"/>
    </location>
</feature>
<gene>
    <name evidence="10" type="ORF">ACFQPE_20690</name>
</gene>
<evidence type="ECO:0000259" key="9">
    <source>
        <dbReference type="Pfam" id="PF13231"/>
    </source>
</evidence>
<dbReference type="GO" id="GO:0008610">
    <property type="term" value="P:lipid biosynthetic process"/>
    <property type="evidence" value="ECO:0007669"/>
    <property type="project" value="UniProtKB-ARBA"/>
</dbReference>
<dbReference type="AlphaFoldDB" id="A0ABD6AG61"/>
<dbReference type="InterPro" id="IPR050297">
    <property type="entry name" value="LipidA_mod_glycosyltrf_83"/>
</dbReference>
<dbReference type="RefSeq" id="WP_276306780.1">
    <property type="nucleotide sequence ID" value="NZ_CP119994.1"/>
</dbReference>
<comment type="caution">
    <text evidence="10">The sequence shown here is derived from an EMBL/GenBank/DDBJ whole genome shotgun (WGS) entry which is preliminary data.</text>
</comment>
<feature type="transmembrane region" description="Helical" evidence="8">
    <location>
        <begin position="164"/>
        <end position="185"/>
    </location>
</feature>
<feature type="transmembrane region" description="Helical" evidence="8">
    <location>
        <begin position="108"/>
        <end position="124"/>
    </location>
</feature>
<evidence type="ECO:0000313" key="10">
    <source>
        <dbReference type="EMBL" id="MFC7319190.1"/>
    </source>
</evidence>
<keyword evidence="7 8" id="KW-0472">Membrane</keyword>
<comment type="subcellular location">
    <subcellularLocation>
        <location evidence="1">Cell membrane</location>
        <topology evidence="1">Multi-pass membrane protein</topology>
    </subcellularLocation>
</comment>
<name>A0ABD6AG61_9EURY</name>
<evidence type="ECO:0000256" key="1">
    <source>
        <dbReference type="ARBA" id="ARBA00004651"/>
    </source>
</evidence>
<keyword evidence="2" id="KW-1003">Cell membrane</keyword>
<protein>
    <submittedName>
        <fullName evidence="10">Glycosyltransferase family 39 protein</fullName>
        <ecNumber evidence="10">2.4.-.-</ecNumber>
    </submittedName>
</protein>
<feature type="transmembrane region" description="Helical" evidence="8">
    <location>
        <begin position="136"/>
        <end position="152"/>
    </location>
</feature>
<dbReference type="GO" id="GO:0016757">
    <property type="term" value="F:glycosyltransferase activity"/>
    <property type="evidence" value="ECO:0007669"/>
    <property type="project" value="UniProtKB-KW"/>
</dbReference>
<keyword evidence="6 8" id="KW-1133">Transmembrane helix</keyword>
<dbReference type="Proteomes" id="UP001596547">
    <property type="component" value="Unassembled WGS sequence"/>
</dbReference>
<feature type="transmembrane region" description="Helical" evidence="8">
    <location>
        <begin position="308"/>
        <end position="330"/>
    </location>
</feature>
<sequence length="510" mass="56831">MSERVVRAGRTRIALAAVVLVGAAVRLYGIGRDSLWLDELITMEFIQRYDTLELFVVIPLSQPHLPLYYVLLDLWASAFGMSPVALRSFSALFGIASIPLFYLAGRELFNDATGLVAALIYALAQVQVYHAQEVRMYTLFAFLALSSLYLFVRYLRTESRRTAAAYALATILLVYSHPFAVFVVAGESAYLAFAVLRGRVADLRRAVGTQAALGLAVLPLVVGALFRFGGGVTLDYIPTPTPQLVIAVVTGYFARTGIVPALAYVSVLVGGLLVLAVTDGCFSASLDARRPGRTLRNLRERVGFTDRWEVHLLLFWLAGTFLLPLVVSYALTPVFWPRYTIAASFALYLLVGYGVSRAKRSHVRLALVVLLLVALVPPTTFYLTTDTREQWDEATADVEQRADRGALVVVADQVTERAFEYYQTRDDLVVKPINADDAPNGTERTSDAEIRRKMAGHDEVWVVLSHTEDEDDERIKAIASDGRRQTWHREYIDIEVYRYEGTEADNERVR</sequence>
<evidence type="ECO:0000313" key="11">
    <source>
        <dbReference type="Proteomes" id="UP001596547"/>
    </source>
</evidence>
<dbReference type="EC" id="2.4.-.-" evidence="10"/>
<dbReference type="GO" id="GO:0005886">
    <property type="term" value="C:plasma membrane"/>
    <property type="evidence" value="ECO:0007669"/>
    <property type="project" value="UniProtKB-SubCell"/>
</dbReference>
<accession>A0ABD6AG61</accession>
<dbReference type="EMBL" id="JBHTBF010000004">
    <property type="protein sequence ID" value="MFC7319190.1"/>
    <property type="molecule type" value="Genomic_DNA"/>
</dbReference>
<evidence type="ECO:0000256" key="6">
    <source>
        <dbReference type="ARBA" id="ARBA00022989"/>
    </source>
</evidence>